<keyword evidence="4 5" id="KW-0546">Nucleotide metabolism</keyword>
<evidence type="ECO:0000256" key="2">
    <source>
        <dbReference type="ARBA" id="ARBA00022801"/>
    </source>
</evidence>
<comment type="caution">
    <text evidence="7">The sequence shown here is derived from an EMBL/GenBank/DDBJ whole genome shotgun (WGS) entry which is preliminary data.</text>
</comment>
<dbReference type="GO" id="GO:0043103">
    <property type="term" value="P:hypoxanthine salvage"/>
    <property type="evidence" value="ECO:0007669"/>
    <property type="project" value="UniProtKB-UniRule"/>
</dbReference>
<dbReference type="NCBIfam" id="TIGR01430">
    <property type="entry name" value="aden_deam"/>
    <property type="match status" value="1"/>
</dbReference>
<feature type="binding site" evidence="5">
    <location>
        <position position="272"/>
    </location>
    <ligand>
        <name>Zn(2+)</name>
        <dbReference type="ChEBI" id="CHEBI:29105"/>
        <note>catalytic</note>
    </ligand>
</feature>
<gene>
    <name evidence="7" type="ORF">GCM10011401_10790</name>
</gene>
<comment type="function">
    <text evidence="5">Catalyzes the hydrolytic deamination of adenine to hypoxanthine. Plays an important role in the purine salvage pathway and in nitrogen catabolism.</text>
</comment>
<dbReference type="GO" id="GO:0006146">
    <property type="term" value="P:adenine catabolic process"/>
    <property type="evidence" value="ECO:0007669"/>
    <property type="project" value="UniProtKB-UniRule"/>
</dbReference>
<feature type="binding site" evidence="5">
    <location>
        <position position="13"/>
    </location>
    <ligand>
        <name>Zn(2+)</name>
        <dbReference type="ChEBI" id="CHEBI:29105"/>
        <note>catalytic</note>
    </ligand>
</feature>
<feature type="binding site" evidence="5">
    <location>
        <position position="273"/>
    </location>
    <ligand>
        <name>substrate</name>
    </ligand>
</feature>
<evidence type="ECO:0000256" key="5">
    <source>
        <dbReference type="HAMAP-Rule" id="MF_01962"/>
    </source>
</evidence>
<dbReference type="InterPro" id="IPR028892">
    <property type="entry name" value="ADE"/>
</dbReference>
<evidence type="ECO:0000256" key="1">
    <source>
        <dbReference type="ARBA" id="ARBA00022723"/>
    </source>
</evidence>
<dbReference type="RefSeq" id="WP_188683430.1">
    <property type="nucleotide sequence ID" value="NZ_BMIS01000003.1"/>
</dbReference>
<reference evidence="7" key="1">
    <citation type="journal article" date="2014" name="Int. J. Syst. Evol. Microbiol.">
        <title>Complete genome sequence of Corynebacterium casei LMG S-19264T (=DSM 44701T), isolated from a smear-ripened cheese.</title>
        <authorList>
            <consortium name="US DOE Joint Genome Institute (JGI-PGF)"/>
            <person name="Walter F."/>
            <person name="Albersmeier A."/>
            <person name="Kalinowski J."/>
            <person name="Ruckert C."/>
        </authorList>
    </citation>
    <scope>NUCLEOTIDE SEQUENCE</scope>
    <source>
        <strain evidence="7">CGMCC 1.15388</strain>
    </source>
</reference>
<feature type="active site" description="Proton donor" evidence="5">
    <location>
        <position position="194"/>
    </location>
</feature>
<dbReference type="PANTHER" id="PTHR43114">
    <property type="entry name" value="ADENINE DEAMINASE"/>
    <property type="match status" value="1"/>
</dbReference>
<comment type="cofactor">
    <cofactor evidence="5">
        <name>Zn(2+)</name>
        <dbReference type="ChEBI" id="CHEBI:29105"/>
    </cofactor>
    <text evidence="5">Binds 1 zinc ion per subunit.</text>
</comment>
<feature type="site" description="Important for catalytic activity" evidence="5">
    <location>
        <position position="215"/>
    </location>
</feature>
<organism evidence="7 8">
    <name type="scientific">Nesterenkonia cremea</name>
    <dbReference type="NCBI Taxonomy" id="1882340"/>
    <lineage>
        <taxon>Bacteria</taxon>
        <taxon>Bacillati</taxon>
        <taxon>Actinomycetota</taxon>
        <taxon>Actinomycetes</taxon>
        <taxon>Micrococcales</taxon>
        <taxon>Micrococcaceae</taxon>
        <taxon>Nesterenkonia</taxon>
    </lineage>
</organism>
<evidence type="ECO:0000256" key="3">
    <source>
        <dbReference type="ARBA" id="ARBA00022833"/>
    </source>
</evidence>
<comment type="catalytic activity">
    <reaction evidence="5">
        <text>adenine + H2O + H(+) = hypoxanthine + NH4(+)</text>
        <dbReference type="Rhea" id="RHEA:23688"/>
        <dbReference type="ChEBI" id="CHEBI:15377"/>
        <dbReference type="ChEBI" id="CHEBI:15378"/>
        <dbReference type="ChEBI" id="CHEBI:16708"/>
        <dbReference type="ChEBI" id="CHEBI:17368"/>
        <dbReference type="ChEBI" id="CHEBI:28938"/>
        <dbReference type="EC" id="3.5.4.2"/>
    </reaction>
</comment>
<protein>
    <recommendedName>
        <fullName evidence="5">Adenine deaminase</fullName>
        <shortName evidence="5">ADE</shortName>
        <ecNumber evidence="5">3.5.4.2</ecNumber>
    </recommendedName>
    <alternativeName>
        <fullName evidence="5">Adenine aminohydrolase</fullName>
        <shortName evidence="5">AAH</shortName>
    </alternativeName>
</protein>
<dbReference type="PANTHER" id="PTHR43114:SF6">
    <property type="entry name" value="ADENINE DEAMINASE"/>
    <property type="match status" value="1"/>
</dbReference>
<dbReference type="EC" id="3.5.4.2" evidence="5"/>
<dbReference type="NCBIfam" id="NF006850">
    <property type="entry name" value="PRK09358.1-6"/>
    <property type="match status" value="1"/>
</dbReference>
<dbReference type="InterPro" id="IPR032466">
    <property type="entry name" value="Metal_Hydrolase"/>
</dbReference>
<feature type="binding site" evidence="5">
    <location>
        <position position="11"/>
    </location>
    <ligand>
        <name>Zn(2+)</name>
        <dbReference type="ChEBI" id="CHEBI:29105"/>
        <note>catalytic</note>
    </ligand>
</feature>
<accession>A0A917AQI6</accession>
<comment type="similarity">
    <text evidence="5">Belongs to the metallo-dependent hydrolases superfamily. Adenosine and AMP deaminases family. Adenine deaminase type 2 subfamily.</text>
</comment>
<dbReference type="Proteomes" id="UP000633136">
    <property type="component" value="Unassembled WGS sequence"/>
</dbReference>
<keyword evidence="2 5" id="KW-0378">Hydrolase</keyword>
<dbReference type="GO" id="GO:0000034">
    <property type="term" value="F:adenine deaminase activity"/>
    <property type="evidence" value="ECO:0007669"/>
    <property type="project" value="UniProtKB-UniRule"/>
</dbReference>
<dbReference type="GO" id="GO:0009117">
    <property type="term" value="P:nucleotide metabolic process"/>
    <property type="evidence" value="ECO:0007669"/>
    <property type="project" value="UniProtKB-KW"/>
</dbReference>
<reference evidence="7" key="2">
    <citation type="submission" date="2020-09" db="EMBL/GenBank/DDBJ databases">
        <authorList>
            <person name="Sun Q."/>
            <person name="Zhou Y."/>
        </authorList>
    </citation>
    <scope>NUCLEOTIDE SEQUENCE</scope>
    <source>
        <strain evidence="7">CGMCC 1.15388</strain>
    </source>
</reference>
<feature type="domain" description="Adenosine deaminase" evidence="6">
    <location>
        <begin position="6"/>
        <end position="327"/>
    </location>
</feature>
<dbReference type="Gene3D" id="3.20.20.140">
    <property type="entry name" value="Metal-dependent hydrolases"/>
    <property type="match status" value="1"/>
</dbReference>
<dbReference type="EMBL" id="BMIS01000003">
    <property type="protein sequence ID" value="GGE65379.1"/>
    <property type="molecule type" value="Genomic_DNA"/>
</dbReference>
<dbReference type="GO" id="GO:0005829">
    <property type="term" value="C:cytosol"/>
    <property type="evidence" value="ECO:0007669"/>
    <property type="project" value="TreeGrafter"/>
</dbReference>
<dbReference type="GO" id="GO:0008270">
    <property type="term" value="F:zinc ion binding"/>
    <property type="evidence" value="ECO:0007669"/>
    <property type="project" value="UniProtKB-UniRule"/>
</dbReference>
<sequence>MRFDPPAAELHIHIEGTLEPELVCTLAERNGTELPYRDIDDLRSRYEFDDLQSFLDLYYATMQVLQTEQDFADMTAAYLERAAAGGVRHVELFFDPQAHLVRGVELKTVVDGISSVLAESRERFGVSSSLIVCFLRDRDPAEAVTVLKDLLEMEAPIIGVGLDSAERDYPPQLFQEAFELAARHGLRRVAHAGEEGPAEYVWQALDVLGAERIDHGVRSLEDPELVSRLAEEQVPLTVCPLSNVRLKGVPSIAEHPLPELLEAGLLVSIHSDDPAYFGGYVDDNFRAIAEQFSLDAEDLAQLAKNSFTSSFIDQRRRQELLAAVDTWLAEA</sequence>
<dbReference type="Pfam" id="PF00962">
    <property type="entry name" value="A_deaminase"/>
    <property type="match status" value="1"/>
</dbReference>
<keyword evidence="8" id="KW-1185">Reference proteome</keyword>
<keyword evidence="1 5" id="KW-0479">Metal-binding</keyword>
<keyword evidence="3 5" id="KW-0862">Zinc</keyword>
<proteinExistence type="inferred from homology"/>
<dbReference type="InterPro" id="IPR006330">
    <property type="entry name" value="Ado/ade_deaminase"/>
</dbReference>
<dbReference type="InterPro" id="IPR001365">
    <property type="entry name" value="A_deaminase_dom"/>
</dbReference>
<dbReference type="HAMAP" id="MF_01962">
    <property type="entry name" value="Adenine_deaminase"/>
    <property type="match status" value="1"/>
</dbReference>
<dbReference type="AlphaFoldDB" id="A0A917AQI6"/>
<feature type="binding site" evidence="5">
    <location>
        <position position="191"/>
    </location>
    <ligand>
        <name>Zn(2+)</name>
        <dbReference type="ChEBI" id="CHEBI:29105"/>
        <note>catalytic</note>
    </ligand>
</feature>
<evidence type="ECO:0000313" key="8">
    <source>
        <dbReference type="Proteomes" id="UP000633136"/>
    </source>
</evidence>
<evidence type="ECO:0000256" key="4">
    <source>
        <dbReference type="ARBA" id="ARBA00023080"/>
    </source>
</evidence>
<dbReference type="SUPFAM" id="SSF51556">
    <property type="entry name" value="Metallo-dependent hydrolases"/>
    <property type="match status" value="1"/>
</dbReference>
<name>A0A917AQI6_9MICC</name>
<evidence type="ECO:0000313" key="7">
    <source>
        <dbReference type="EMBL" id="GGE65379.1"/>
    </source>
</evidence>
<dbReference type="CDD" id="cd01320">
    <property type="entry name" value="ADA"/>
    <property type="match status" value="1"/>
</dbReference>
<evidence type="ECO:0000259" key="6">
    <source>
        <dbReference type="Pfam" id="PF00962"/>
    </source>
</evidence>